<feature type="compositionally biased region" description="Basic and acidic residues" evidence="1">
    <location>
        <begin position="152"/>
        <end position="162"/>
    </location>
</feature>
<feature type="compositionally biased region" description="Basic and acidic residues" evidence="1">
    <location>
        <begin position="173"/>
        <end position="188"/>
    </location>
</feature>
<dbReference type="EMBL" id="CP138583">
    <property type="protein sequence ID" value="WPH00184.1"/>
    <property type="molecule type" value="Genomic_DNA"/>
</dbReference>
<dbReference type="InterPro" id="IPR046529">
    <property type="entry name" value="DUF6594"/>
</dbReference>
<keyword evidence="2" id="KW-0812">Transmembrane</keyword>
<feature type="compositionally biased region" description="Basic residues" evidence="1">
    <location>
        <begin position="103"/>
        <end position="112"/>
    </location>
</feature>
<dbReference type="PANTHER" id="PTHR34502:SF6">
    <property type="entry name" value="DUF6594 DOMAIN-CONTAINING PROTEIN"/>
    <property type="match status" value="1"/>
</dbReference>
<sequence>MSASQGRTSTPVSPTLIVTDDTDRQITHYSHPKQQLASRYEPDQGLSLSRLSRIWEANGLTTTTSSRPVTRGSDQRRHRERSSTRRTRIADEDSNYGNSLYRRSVKPHHRPALPRGLEASSRTNPSLLSLLSSLTRTSDRSSGSNTTVTQRSYDRKTYERSRISNNMTRPKSSRKETSNDKHSRADSADVFKYMIDTSIANEKEHHSSSLASPSSSQYSSSDAGSSEDLGTPSSRSTFPSPTDTRSQSVNDMRQKFNSEFASSVRCDSHSPDPSLRSRSKQASVSDVDENGNEEKHDDDDEDEDEDDDEDDDEDEDQDDEEEEEEDQDDDEEEERRDLVAPLEVIQQRQRSCSRSSRPLSRPDNLSHQQDARRQHISYATNVQHDQVAEPMHNEKRSASTSSTGSERAAYAYHMAIQQYQYPPPPGGPFPGPIMNTQMIHPDHPPHAPDSPDVSQRTMAGYEMIAHELSDRESQISTVYRKFEYLNHRVLLHLQDELSELEEQLRTVDELIIQMDPALKEGKTTPVSRRGEAYCGGEIHYRRTSLLGRIFIKTEQYNRAMSSYATMSKDFRPAQPEQIETYRAWMNAHAPLHEIETRFLQRGHDLIVPESSNRPGNRPITTPSNSAKNSTLVYLPIALMLPVILFSVIPSLTGRLMVTALIAAGAFVAASSTRIGTMLEPREWTVCGAAYVLVMSALAGCIPRHAA</sequence>
<keyword evidence="5" id="KW-1185">Reference proteome</keyword>
<gene>
    <name evidence="4" type="ORF">R9X50_00300700</name>
</gene>
<feature type="transmembrane region" description="Helical" evidence="2">
    <location>
        <begin position="655"/>
        <end position="676"/>
    </location>
</feature>
<evidence type="ECO:0000256" key="2">
    <source>
        <dbReference type="SAM" id="Phobius"/>
    </source>
</evidence>
<feature type="region of interest" description="Disordered" evidence="1">
    <location>
        <begin position="1"/>
        <end position="44"/>
    </location>
</feature>
<evidence type="ECO:0000259" key="3">
    <source>
        <dbReference type="Pfam" id="PF20237"/>
    </source>
</evidence>
<proteinExistence type="predicted"/>
<feature type="compositionally biased region" description="Low complexity" evidence="1">
    <location>
        <begin position="120"/>
        <end position="144"/>
    </location>
</feature>
<feature type="region of interest" description="Disordered" evidence="1">
    <location>
        <begin position="202"/>
        <end position="371"/>
    </location>
</feature>
<feature type="domain" description="DUF6594" evidence="3">
    <location>
        <begin position="461"/>
        <end position="694"/>
    </location>
</feature>
<keyword evidence="2" id="KW-1133">Transmembrane helix</keyword>
<name>A0AAQ3M221_9PEZI</name>
<reference evidence="4 5" key="1">
    <citation type="submission" date="2023-11" db="EMBL/GenBank/DDBJ databases">
        <title>An acidophilic fungus is an integral part of prey digestion in a carnivorous sundew plant.</title>
        <authorList>
            <person name="Tsai I.J."/>
        </authorList>
    </citation>
    <scope>NUCLEOTIDE SEQUENCE [LARGE SCALE GENOMIC DNA]</scope>
    <source>
        <strain evidence="4">169a</strain>
    </source>
</reference>
<feature type="compositionally biased region" description="Polar residues" evidence="1">
    <location>
        <begin position="247"/>
        <end position="261"/>
    </location>
</feature>
<feature type="region of interest" description="Disordered" evidence="1">
    <location>
        <begin position="383"/>
        <end position="405"/>
    </location>
</feature>
<keyword evidence="2" id="KW-0472">Membrane</keyword>
<feature type="compositionally biased region" description="Low complexity" evidence="1">
    <location>
        <begin position="346"/>
        <end position="361"/>
    </location>
</feature>
<feature type="compositionally biased region" description="Low complexity" evidence="1">
    <location>
        <begin position="208"/>
        <end position="246"/>
    </location>
</feature>
<dbReference type="Proteomes" id="UP001303373">
    <property type="component" value="Chromosome 4"/>
</dbReference>
<feature type="compositionally biased region" description="Polar residues" evidence="1">
    <location>
        <begin position="1"/>
        <end position="13"/>
    </location>
</feature>
<dbReference type="PANTHER" id="PTHR34502">
    <property type="entry name" value="DUF6594 DOMAIN-CONTAINING PROTEIN-RELATED"/>
    <property type="match status" value="1"/>
</dbReference>
<accession>A0AAQ3M221</accession>
<evidence type="ECO:0000313" key="4">
    <source>
        <dbReference type="EMBL" id="WPH00184.1"/>
    </source>
</evidence>
<protein>
    <recommendedName>
        <fullName evidence="3">DUF6594 domain-containing protein</fullName>
    </recommendedName>
</protein>
<feature type="compositionally biased region" description="Acidic residues" evidence="1">
    <location>
        <begin position="286"/>
        <end position="334"/>
    </location>
</feature>
<evidence type="ECO:0000256" key="1">
    <source>
        <dbReference type="SAM" id="MobiDB-lite"/>
    </source>
</evidence>
<organism evidence="4 5">
    <name type="scientific">Acrodontium crateriforme</name>
    <dbReference type="NCBI Taxonomy" id="150365"/>
    <lineage>
        <taxon>Eukaryota</taxon>
        <taxon>Fungi</taxon>
        <taxon>Dikarya</taxon>
        <taxon>Ascomycota</taxon>
        <taxon>Pezizomycotina</taxon>
        <taxon>Dothideomycetes</taxon>
        <taxon>Dothideomycetidae</taxon>
        <taxon>Mycosphaerellales</taxon>
        <taxon>Teratosphaeriaceae</taxon>
        <taxon>Acrodontium</taxon>
    </lineage>
</organism>
<feature type="region of interest" description="Disordered" evidence="1">
    <location>
        <begin position="59"/>
        <end position="188"/>
    </location>
</feature>
<dbReference type="Pfam" id="PF20237">
    <property type="entry name" value="DUF6594"/>
    <property type="match status" value="1"/>
</dbReference>
<evidence type="ECO:0000313" key="5">
    <source>
        <dbReference type="Proteomes" id="UP001303373"/>
    </source>
</evidence>
<feature type="transmembrane region" description="Helical" evidence="2">
    <location>
        <begin position="682"/>
        <end position="701"/>
    </location>
</feature>
<feature type="compositionally biased region" description="Basic and acidic residues" evidence="1">
    <location>
        <begin position="73"/>
        <end position="91"/>
    </location>
</feature>
<dbReference type="AlphaFoldDB" id="A0AAQ3M221"/>
<feature type="compositionally biased region" description="Polar residues" evidence="1">
    <location>
        <begin position="59"/>
        <end position="68"/>
    </location>
</feature>